<evidence type="ECO:0000313" key="3">
    <source>
        <dbReference type="Proteomes" id="UP000243547"/>
    </source>
</evidence>
<feature type="domain" description="4Fe-4S ferredoxin-type" evidence="1">
    <location>
        <begin position="71"/>
        <end position="100"/>
    </location>
</feature>
<accession>A0A1M6MWR2</accession>
<dbReference type="InterPro" id="IPR002586">
    <property type="entry name" value="CobQ/CobB/MinD/ParA_Nub-bd_dom"/>
</dbReference>
<dbReference type="Pfam" id="PF00037">
    <property type="entry name" value="Fer4"/>
    <property type="match status" value="1"/>
</dbReference>
<name>A0A1M6MWR2_9FIRM</name>
<dbReference type="Gene3D" id="3.30.70.20">
    <property type="match status" value="1"/>
</dbReference>
<dbReference type="Gene3D" id="3.40.50.300">
    <property type="entry name" value="P-loop containing nucleotide triphosphate hydrolases"/>
    <property type="match status" value="1"/>
</dbReference>
<evidence type="ECO:0000313" key="2">
    <source>
        <dbReference type="EMBL" id="SHJ87938.1"/>
    </source>
</evidence>
<dbReference type="PANTHER" id="PTHR43063">
    <property type="entry name" value="4FE-4S CLUSTER CONTAINING PARA FAMILY ATPASE PROTEIN"/>
    <property type="match status" value="1"/>
</dbReference>
<dbReference type="STRING" id="1120989.SAMN02745227_00933"/>
<dbReference type="SUPFAM" id="SSF54862">
    <property type="entry name" value="4Fe-4S ferredoxins"/>
    <property type="match status" value="1"/>
</dbReference>
<dbReference type="PANTHER" id="PTHR43063:SF1">
    <property type="entry name" value="4FE-4S CLUSTER CONTAINING PARA FAMILY ATPASE PROTEIN"/>
    <property type="match status" value="1"/>
</dbReference>
<reference evidence="3" key="1">
    <citation type="submission" date="2016-11" db="EMBL/GenBank/DDBJ databases">
        <authorList>
            <person name="Varghese N."/>
            <person name="Submissions S."/>
        </authorList>
    </citation>
    <scope>NUCLEOTIDE SEQUENCE [LARGE SCALE GENOMIC DNA]</scope>
    <source>
        <strain evidence="3">DSM 14826</strain>
    </source>
</reference>
<dbReference type="AlphaFoldDB" id="A0A1M6MWR2"/>
<dbReference type="Pfam" id="PF01656">
    <property type="entry name" value="CbiA"/>
    <property type="match status" value="1"/>
</dbReference>
<organism evidence="2 3">
    <name type="scientific">Anaerobranca californiensis DSM 14826</name>
    <dbReference type="NCBI Taxonomy" id="1120989"/>
    <lineage>
        <taxon>Bacteria</taxon>
        <taxon>Bacillati</taxon>
        <taxon>Bacillota</taxon>
        <taxon>Clostridia</taxon>
        <taxon>Eubacteriales</taxon>
        <taxon>Proteinivoracaceae</taxon>
        <taxon>Anaerobranca</taxon>
    </lineage>
</organism>
<keyword evidence="3" id="KW-1185">Reference proteome</keyword>
<proteinExistence type="predicted"/>
<evidence type="ECO:0000259" key="1">
    <source>
        <dbReference type="PROSITE" id="PS51379"/>
    </source>
</evidence>
<gene>
    <name evidence="2" type="ORF">SAMN02745227_00933</name>
</gene>
<dbReference type="SUPFAM" id="SSF52540">
    <property type="entry name" value="P-loop containing nucleoside triphosphate hydrolases"/>
    <property type="match status" value="1"/>
</dbReference>
<dbReference type="PROSITE" id="PS51379">
    <property type="entry name" value="4FE4S_FER_2"/>
    <property type="match status" value="2"/>
</dbReference>
<dbReference type="EMBL" id="FRAI01000008">
    <property type="protein sequence ID" value="SHJ87938.1"/>
    <property type="molecule type" value="Genomic_DNA"/>
</dbReference>
<protein>
    <submittedName>
        <fullName evidence="2">MinD superfamily P-loop ATPase, contains an inserted ferredoxin domain</fullName>
    </submittedName>
</protein>
<dbReference type="InterPro" id="IPR017896">
    <property type="entry name" value="4Fe4S_Fe-S-bd"/>
</dbReference>
<dbReference type="Proteomes" id="UP000243547">
    <property type="component" value="Unassembled WGS sequence"/>
</dbReference>
<sequence length="291" mass="32503">MQVWEQVRDLEGEDKLNIAVLSGKGGTGKTTVSTNLATVLGANYIDCDVEEPNGFIFLNPSQIKREEVQVDYPVFDRDKCTLCGNCVKVCQFNALAKTKEELILFEKLCHSCHACQIVCKQGAITFGKRRIGVIEEGLYFDSICKRGLLDIGEPMAVPVIKRLLQNLPKGVNIIDCAPGTSCNVVNSLKYGDCAILVTEPSVFGLHDLKMAVELVKKFNIPFGVVINKDNGADNLIKVYCEKEKITILGYIPYQREVAEIYSSGKMIVDLPVYREIFKEIGDKMKEVFFWN</sequence>
<feature type="domain" description="4Fe-4S ferredoxin-type" evidence="1">
    <location>
        <begin position="101"/>
        <end position="129"/>
    </location>
</feature>
<dbReference type="InterPro" id="IPR027417">
    <property type="entry name" value="P-loop_NTPase"/>
</dbReference>